<feature type="domain" description="Tn3 transposase DDE" evidence="1">
    <location>
        <begin position="2"/>
        <end position="45"/>
    </location>
</feature>
<gene>
    <name evidence="2" type="ORF">LSG31_16820</name>
</gene>
<organism evidence="2 3">
    <name type="scientific">Fodinisporobacter ferrooxydans</name>
    <dbReference type="NCBI Taxonomy" id="2901836"/>
    <lineage>
        <taxon>Bacteria</taxon>
        <taxon>Bacillati</taxon>
        <taxon>Bacillota</taxon>
        <taxon>Bacilli</taxon>
        <taxon>Bacillales</taxon>
        <taxon>Alicyclobacillaceae</taxon>
        <taxon>Fodinisporobacter</taxon>
    </lineage>
</organism>
<name>A0ABY4CJB8_9BACL</name>
<dbReference type="InterPro" id="IPR002513">
    <property type="entry name" value="Tn3_Tnp_DDE_dom"/>
</dbReference>
<proteinExistence type="predicted"/>
<dbReference type="Pfam" id="PF01526">
    <property type="entry name" value="DDE_Tnp_Tn3"/>
    <property type="match status" value="1"/>
</dbReference>
<dbReference type="RefSeq" id="WP_347436226.1">
    <property type="nucleotide sequence ID" value="NZ_CP089291.1"/>
</dbReference>
<keyword evidence="3" id="KW-1185">Reference proteome</keyword>
<accession>A0ABY4CJB8</accession>
<dbReference type="Proteomes" id="UP000830167">
    <property type="component" value="Chromosome"/>
</dbReference>
<evidence type="ECO:0000313" key="3">
    <source>
        <dbReference type="Proteomes" id="UP000830167"/>
    </source>
</evidence>
<protein>
    <submittedName>
        <fullName evidence="2">Transposase</fullName>
    </submittedName>
</protein>
<evidence type="ECO:0000313" key="2">
    <source>
        <dbReference type="EMBL" id="UOF89536.1"/>
    </source>
</evidence>
<evidence type="ECO:0000259" key="1">
    <source>
        <dbReference type="Pfam" id="PF01526"/>
    </source>
</evidence>
<reference evidence="2" key="1">
    <citation type="submission" date="2021-12" db="EMBL/GenBank/DDBJ databases">
        <title>Alicyclobacillaceae gen. nov., sp. nov., isolated from chalcocite enrichment system.</title>
        <authorList>
            <person name="Jiang Z."/>
        </authorList>
    </citation>
    <scope>NUCLEOTIDE SEQUENCE</scope>
    <source>
        <strain evidence="2">MYW30-H2</strain>
    </source>
</reference>
<sequence length="47" mass="5541">MLFNAISVWNTVYLSQAADFKRSTGTFKYELLLHISPLRRKHINFLV</sequence>
<dbReference type="EMBL" id="CP089291">
    <property type="protein sequence ID" value="UOF89536.1"/>
    <property type="molecule type" value="Genomic_DNA"/>
</dbReference>